<sequence>MRDRADTRYRGVVARGSLFNAPRNGWMRIGNFDLTTTSAITIASVISMVLWAINPPWITPLRFSPLIVRNLGHYWSVVTWPIANQPGFFAIFSLVFFWFVGHAVEEMVGRRRFVILVAAITIIPAVIITPLPATGFPAAPSDGLTYVSVVLFALFTVEHPRLMFFGGIPAWVLAALFLGLDLLQLIGLRYWGSVLHLITMLALGLIMVRRWGFLSQLNAVLGRRPSPKTRRRSSAQPTVVTGPWVSPAETAAAHTELDALLDKISANGLDSLTEAEKRRLNELSKKMR</sequence>
<evidence type="ECO:0000259" key="6">
    <source>
        <dbReference type="Pfam" id="PF20216"/>
    </source>
</evidence>
<feature type="transmembrane region" description="Helical" evidence="5">
    <location>
        <begin position="139"/>
        <end position="157"/>
    </location>
</feature>
<accession>A0A2G6KAD1</accession>
<dbReference type="InterPro" id="IPR035952">
    <property type="entry name" value="Rhomboid-like_sf"/>
</dbReference>
<dbReference type="EMBL" id="PDSL01000058">
    <property type="protein sequence ID" value="PIE31942.1"/>
    <property type="molecule type" value="Genomic_DNA"/>
</dbReference>
<organism evidence="7 8">
    <name type="scientific">Ilumatobacter coccineus</name>
    <dbReference type="NCBI Taxonomy" id="467094"/>
    <lineage>
        <taxon>Bacteria</taxon>
        <taxon>Bacillati</taxon>
        <taxon>Actinomycetota</taxon>
        <taxon>Acidimicrobiia</taxon>
        <taxon>Acidimicrobiales</taxon>
        <taxon>Ilumatobacteraceae</taxon>
        <taxon>Ilumatobacter</taxon>
    </lineage>
</organism>
<evidence type="ECO:0000256" key="4">
    <source>
        <dbReference type="ARBA" id="ARBA00023136"/>
    </source>
</evidence>
<keyword evidence="3 5" id="KW-1133">Transmembrane helix</keyword>
<keyword evidence="4 5" id="KW-0472">Membrane</keyword>
<gene>
    <name evidence="7" type="ORF">CSA55_04490</name>
</gene>
<dbReference type="AlphaFoldDB" id="A0A2G6KAD1"/>
<dbReference type="GO" id="GO:0016020">
    <property type="term" value="C:membrane"/>
    <property type="evidence" value="ECO:0007669"/>
    <property type="project" value="UniProtKB-SubCell"/>
</dbReference>
<dbReference type="Proteomes" id="UP000230914">
    <property type="component" value="Unassembled WGS sequence"/>
</dbReference>
<evidence type="ECO:0000256" key="5">
    <source>
        <dbReference type="SAM" id="Phobius"/>
    </source>
</evidence>
<feature type="transmembrane region" description="Helical" evidence="5">
    <location>
        <begin position="73"/>
        <end position="101"/>
    </location>
</feature>
<evidence type="ECO:0000313" key="8">
    <source>
        <dbReference type="Proteomes" id="UP000230914"/>
    </source>
</evidence>
<feature type="transmembrane region" description="Helical" evidence="5">
    <location>
        <begin position="190"/>
        <end position="208"/>
    </location>
</feature>
<proteinExistence type="predicted"/>
<protein>
    <recommendedName>
        <fullName evidence="6">DUF6576 domain-containing protein</fullName>
    </recommendedName>
</protein>
<dbReference type="Pfam" id="PF20216">
    <property type="entry name" value="DUF6576"/>
    <property type="match status" value="1"/>
</dbReference>
<comment type="subcellular location">
    <subcellularLocation>
        <location evidence="1">Membrane</location>
        <topology evidence="1">Multi-pass membrane protein</topology>
    </subcellularLocation>
</comment>
<keyword evidence="2 5" id="KW-0812">Transmembrane</keyword>
<evidence type="ECO:0000256" key="3">
    <source>
        <dbReference type="ARBA" id="ARBA00022989"/>
    </source>
</evidence>
<evidence type="ECO:0000256" key="1">
    <source>
        <dbReference type="ARBA" id="ARBA00004141"/>
    </source>
</evidence>
<feature type="transmembrane region" description="Helical" evidence="5">
    <location>
        <begin position="113"/>
        <end position="133"/>
    </location>
</feature>
<name>A0A2G6KAD1_9ACTN</name>
<dbReference type="Gene3D" id="1.20.1540.10">
    <property type="entry name" value="Rhomboid-like"/>
    <property type="match status" value="1"/>
</dbReference>
<feature type="domain" description="DUF6576" evidence="6">
    <location>
        <begin position="251"/>
        <end position="286"/>
    </location>
</feature>
<dbReference type="InterPro" id="IPR046483">
    <property type="entry name" value="DUF6576"/>
</dbReference>
<comment type="caution">
    <text evidence="7">The sequence shown here is derived from an EMBL/GenBank/DDBJ whole genome shotgun (WGS) entry which is preliminary data.</text>
</comment>
<evidence type="ECO:0000256" key="2">
    <source>
        <dbReference type="ARBA" id="ARBA00022692"/>
    </source>
</evidence>
<feature type="transmembrane region" description="Helical" evidence="5">
    <location>
        <begin position="164"/>
        <end position="184"/>
    </location>
</feature>
<feature type="transmembrane region" description="Helical" evidence="5">
    <location>
        <begin position="32"/>
        <end position="53"/>
    </location>
</feature>
<evidence type="ECO:0000313" key="7">
    <source>
        <dbReference type="EMBL" id="PIE31942.1"/>
    </source>
</evidence>
<dbReference type="SUPFAM" id="SSF144091">
    <property type="entry name" value="Rhomboid-like"/>
    <property type="match status" value="1"/>
</dbReference>
<reference evidence="7 8" key="1">
    <citation type="submission" date="2017-10" db="EMBL/GenBank/DDBJ databases">
        <title>Novel microbial diversity and functional potential in the marine mammal oral microbiome.</title>
        <authorList>
            <person name="Dudek N.K."/>
            <person name="Sun C.L."/>
            <person name="Burstein D."/>
            <person name="Kantor R.S."/>
            <person name="Aliaga Goltsman D.S."/>
            <person name="Bik E.M."/>
            <person name="Thomas B.C."/>
            <person name="Banfield J.F."/>
            <person name="Relman D.A."/>
        </authorList>
    </citation>
    <scope>NUCLEOTIDE SEQUENCE [LARGE SCALE GENOMIC DNA]</scope>
    <source>
        <strain evidence="7">DOLJORAL78_61_10</strain>
    </source>
</reference>